<accession>A0ACC0D903</accession>
<dbReference type="Proteomes" id="UP001497680">
    <property type="component" value="Unassembled WGS sequence"/>
</dbReference>
<organism evidence="1 2">
    <name type="scientific">Hypoxylon rubiginosum</name>
    <dbReference type="NCBI Taxonomy" id="110542"/>
    <lineage>
        <taxon>Eukaryota</taxon>
        <taxon>Fungi</taxon>
        <taxon>Dikarya</taxon>
        <taxon>Ascomycota</taxon>
        <taxon>Pezizomycotina</taxon>
        <taxon>Sordariomycetes</taxon>
        <taxon>Xylariomycetidae</taxon>
        <taxon>Xylariales</taxon>
        <taxon>Hypoxylaceae</taxon>
        <taxon>Hypoxylon</taxon>
    </lineage>
</organism>
<protein>
    <submittedName>
        <fullName evidence="1">Uncharacterized protein</fullName>
    </submittedName>
</protein>
<dbReference type="EMBL" id="MU394296">
    <property type="protein sequence ID" value="KAI6089224.1"/>
    <property type="molecule type" value="Genomic_DNA"/>
</dbReference>
<evidence type="ECO:0000313" key="1">
    <source>
        <dbReference type="EMBL" id="KAI6089224.1"/>
    </source>
</evidence>
<keyword evidence="2" id="KW-1185">Reference proteome</keyword>
<gene>
    <name evidence="1" type="ORF">F4821DRAFT_231416</name>
</gene>
<evidence type="ECO:0000313" key="2">
    <source>
        <dbReference type="Proteomes" id="UP001497680"/>
    </source>
</evidence>
<comment type="caution">
    <text evidence="1">The sequence shown here is derived from an EMBL/GenBank/DDBJ whole genome shotgun (WGS) entry which is preliminary data.</text>
</comment>
<name>A0ACC0D903_9PEZI</name>
<proteinExistence type="predicted"/>
<sequence length="484" mass="54049">MGYASDSDGSSTIDEDVHTRNFVNKLSSLMSSHQGDFAFACGGSIPMFVQEEPVDQGPVSSSITTPSSEWRIALRWDPDEPSTPASKCKLLFPLEPSTSDNLEHLTATMSPATFGLHGKDVYDESYRRASKLDPSQFSTDFCPYQFGIVDAVAQILLPTRINSNSLISVRAELYKLNIYSGPSGHFRAHVDTPRSNLQFGSLVVCLPVTFEGGNLTVTHEGKTMKYDWARSDSSEPAIQWAAFYSDCQHEVHQVQSGHRVTLTYNLYAVRGNGRLGGLEQCEAIDYANLPLYKHMRDLSAEELFMPSGGALGFYTEHVYPHSSNASFLPDALKGLDMAVWNVFQALGYTVYLRPVVHIPREYGDDDDEPHQVFGNHFKIKHLDTEVGDSDTIDDVIWQYSGYRNSTGINMDDVYWLNYRGHEELQLTYIAVSLRPQLSWNSRPSANSSSLQHGNQAETEAAYSACSILIKVPSYNERKSFLNKL</sequence>
<reference evidence="1 2" key="1">
    <citation type="journal article" date="2022" name="New Phytol.">
        <title>Ecological generalism drives hyperdiversity of secondary metabolite gene clusters in xylarialean endophytes.</title>
        <authorList>
            <person name="Franco M.E.E."/>
            <person name="Wisecaver J.H."/>
            <person name="Arnold A.E."/>
            <person name="Ju Y.M."/>
            <person name="Slot J.C."/>
            <person name="Ahrendt S."/>
            <person name="Moore L.P."/>
            <person name="Eastman K.E."/>
            <person name="Scott K."/>
            <person name="Konkel Z."/>
            <person name="Mondo S.J."/>
            <person name="Kuo A."/>
            <person name="Hayes R.D."/>
            <person name="Haridas S."/>
            <person name="Andreopoulos B."/>
            <person name="Riley R."/>
            <person name="LaButti K."/>
            <person name="Pangilinan J."/>
            <person name="Lipzen A."/>
            <person name="Amirebrahimi M."/>
            <person name="Yan J."/>
            <person name="Adam C."/>
            <person name="Keymanesh K."/>
            <person name="Ng V."/>
            <person name="Louie K."/>
            <person name="Northen T."/>
            <person name="Drula E."/>
            <person name="Henrissat B."/>
            <person name="Hsieh H.M."/>
            <person name="Youens-Clark K."/>
            <person name="Lutzoni F."/>
            <person name="Miadlikowska J."/>
            <person name="Eastwood D.C."/>
            <person name="Hamelin R.C."/>
            <person name="Grigoriev I.V."/>
            <person name="U'Ren J.M."/>
        </authorList>
    </citation>
    <scope>NUCLEOTIDE SEQUENCE [LARGE SCALE GENOMIC DNA]</scope>
    <source>
        <strain evidence="1 2">ER1909</strain>
    </source>
</reference>